<name>E0NJW3_9FIRM</name>
<keyword evidence="2" id="KW-1185">Reference proteome</keyword>
<protein>
    <submittedName>
        <fullName evidence="1">Uncharacterized protein</fullName>
    </submittedName>
</protein>
<dbReference type="RefSeq" id="WP_008901277.1">
    <property type="nucleotide sequence ID" value="NZ_GL397071.1"/>
</dbReference>
<sequence length="308" mass="35285">MNKTDLIINEAKTSISDMVNHLFDVLEVSEPASVEAAVNLSKIISKLSPLVGNLIEFNIVDYLNEQEFYKNMGKWQRQDPGFPDAVFIGESVSPIPGIEVKAWFPLATEITARFKNSQTAFTDDNIYVAMIAWLPEYLIYGKPKIIDTVIISAADIAKSRDDHYNNPPHYIVIEPGDTSLRTVNLQQTNTNGYVFQGSAEELKKAEETVLNWGIENPKQYRPTTDYSNLLISLQQKYDYRLDTNYAKLNRIKNHNIDDFKNKVYDTYFHGMKICDWKKLLSSKNDNKLIEEFIKNGIIANNQDEEIVK</sequence>
<dbReference type="Proteomes" id="UP000003280">
    <property type="component" value="Unassembled WGS sequence"/>
</dbReference>
<dbReference type="HOGENOM" id="CLU_924224_0_0_9"/>
<dbReference type="eggNOG" id="ENOG50319ZN">
    <property type="taxonomic scope" value="Bacteria"/>
</dbReference>
<gene>
    <name evidence="1" type="ORF">HMPREF9225_0452</name>
</gene>
<dbReference type="EMBL" id="AEEH01000019">
    <property type="protein sequence ID" value="EFM25908.1"/>
    <property type="molecule type" value="Genomic_DNA"/>
</dbReference>
<accession>E0NJW3</accession>
<dbReference type="OrthoDB" id="1551188at2"/>
<evidence type="ECO:0000313" key="1">
    <source>
        <dbReference type="EMBL" id="EFM25908.1"/>
    </source>
</evidence>
<proteinExistence type="predicted"/>
<evidence type="ECO:0000313" key="2">
    <source>
        <dbReference type="Proteomes" id="UP000003280"/>
    </source>
</evidence>
<dbReference type="AlphaFoldDB" id="E0NJW3"/>
<dbReference type="STRING" id="862517.HMPREF9225_0452"/>
<comment type="caution">
    <text evidence="1">The sequence shown here is derived from an EMBL/GenBank/DDBJ whole genome shotgun (WGS) entry which is preliminary data.</text>
</comment>
<reference evidence="1 2" key="1">
    <citation type="submission" date="2010-07" db="EMBL/GenBank/DDBJ databases">
        <authorList>
            <person name="Muzny D."/>
            <person name="Qin X."/>
            <person name="Deng J."/>
            <person name="Jiang H."/>
            <person name="Liu Y."/>
            <person name="Qu J."/>
            <person name="Song X.-Z."/>
            <person name="Zhang L."/>
            <person name="Thornton R."/>
            <person name="Coyle M."/>
            <person name="Francisco L."/>
            <person name="Jackson L."/>
            <person name="Javaid M."/>
            <person name="Korchina V."/>
            <person name="Kovar C."/>
            <person name="Mata R."/>
            <person name="Mathew T."/>
            <person name="Ngo R."/>
            <person name="Nguyen L."/>
            <person name="Nguyen N."/>
            <person name="Okwuonu G."/>
            <person name="Ongeri F."/>
            <person name="Pham C."/>
            <person name="Simmons D."/>
            <person name="Wilczek-Boney K."/>
            <person name="Hale W."/>
            <person name="Jakkamsetti A."/>
            <person name="Pham P."/>
            <person name="Ruth R."/>
            <person name="San Lucas F."/>
            <person name="Warren J."/>
            <person name="Zhang J."/>
            <person name="Zhao Z."/>
            <person name="Zhou C."/>
            <person name="Zhu D."/>
            <person name="Lee S."/>
            <person name="Bess C."/>
            <person name="Blankenburg K."/>
            <person name="Forbes L."/>
            <person name="Fu Q."/>
            <person name="Gubbala S."/>
            <person name="Hirani K."/>
            <person name="Jayaseelan J.C."/>
            <person name="Lara F."/>
            <person name="Munidasa M."/>
            <person name="Palculict T."/>
            <person name="Patil S."/>
            <person name="Pu L.-L."/>
            <person name="Saada N."/>
            <person name="Tang L."/>
            <person name="Weissenberger G."/>
            <person name="Zhu Y."/>
            <person name="Hemphill L."/>
            <person name="Shang Y."/>
            <person name="Youmans B."/>
            <person name="Ayvaz T."/>
            <person name="Ross M."/>
            <person name="Santibanez J."/>
            <person name="Aqrawi P."/>
            <person name="Gross S."/>
            <person name="Joshi V."/>
            <person name="Fowler G."/>
            <person name="Nazareth L."/>
            <person name="Reid J."/>
            <person name="Worley K."/>
            <person name="Petrosino J."/>
            <person name="Highlander S."/>
            <person name="Gibbs R."/>
        </authorList>
    </citation>
    <scope>NUCLEOTIDE SEQUENCE [LARGE SCALE GENOMIC DNA]</scope>
    <source>
        <strain evidence="1 2">ATCC BAA-1640</strain>
    </source>
</reference>
<organism evidence="1 2">
    <name type="scientific">Peptoniphilus duerdenii ATCC BAA-1640</name>
    <dbReference type="NCBI Taxonomy" id="862517"/>
    <lineage>
        <taxon>Bacteria</taxon>
        <taxon>Bacillati</taxon>
        <taxon>Bacillota</taxon>
        <taxon>Tissierellia</taxon>
        <taxon>Tissierellales</taxon>
        <taxon>Peptoniphilaceae</taxon>
        <taxon>Peptoniphilus</taxon>
    </lineage>
</organism>